<organism evidence="2 3">
    <name type="scientific">Puniceibacterium antarcticum</name>
    <dbReference type="NCBI Taxonomy" id="1206336"/>
    <lineage>
        <taxon>Bacteria</taxon>
        <taxon>Pseudomonadati</taxon>
        <taxon>Pseudomonadota</taxon>
        <taxon>Alphaproteobacteria</taxon>
        <taxon>Rhodobacterales</taxon>
        <taxon>Paracoccaceae</taxon>
        <taxon>Puniceibacterium</taxon>
    </lineage>
</organism>
<dbReference type="InterPro" id="IPR045632">
    <property type="entry name" value="DUF6314"/>
</dbReference>
<comment type="caution">
    <text evidence="2">The sequence shown here is derived from an EMBL/GenBank/DDBJ whole genome shotgun (WGS) entry which is preliminary data.</text>
</comment>
<evidence type="ECO:0000313" key="2">
    <source>
        <dbReference type="EMBL" id="PIL13659.1"/>
    </source>
</evidence>
<gene>
    <name evidence="2" type="ORF">P775_27235</name>
</gene>
<feature type="domain" description="DUF6314" evidence="1">
    <location>
        <begin position="4"/>
        <end position="133"/>
    </location>
</feature>
<evidence type="ECO:0000259" key="1">
    <source>
        <dbReference type="Pfam" id="PF19834"/>
    </source>
</evidence>
<name>A0A2G8QWK7_9RHOB</name>
<dbReference type="Pfam" id="PF19834">
    <property type="entry name" value="DUF6314"/>
    <property type="match status" value="1"/>
</dbReference>
<dbReference type="AlphaFoldDB" id="A0A2G8QWK7"/>
<accession>A0A2G8QWK7</accession>
<sequence length="137" mass="15603">MQDFAGVWRLERRIEDQRAGQVAHATGQAMLSAEGAGLIYEETVLLHLPGQAPLEGRRRYLWRAAARGIAVLFDDGRDFHVIPLGNGAPEAAHWCDPDQYDVRYDFSAWPQWSSVWDVCGPRKDYRMETGYERLPEA</sequence>
<keyword evidence="3" id="KW-1185">Reference proteome</keyword>
<proteinExistence type="predicted"/>
<dbReference type="Proteomes" id="UP000231259">
    <property type="component" value="Unassembled WGS sequence"/>
</dbReference>
<reference evidence="2 3" key="1">
    <citation type="submission" date="2013-09" db="EMBL/GenBank/DDBJ databases">
        <title>Genome sequencing of Phaeobacter antarcticus sp. nov. SM1211.</title>
        <authorList>
            <person name="Zhang X.-Y."/>
            <person name="Liu C."/>
            <person name="Chen X.-L."/>
            <person name="Xie B.-B."/>
            <person name="Qin Q.-L."/>
            <person name="Rong J.-C."/>
            <person name="Zhang Y.-Z."/>
        </authorList>
    </citation>
    <scope>NUCLEOTIDE SEQUENCE [LARGE SCALE GENOMIC DNA]</scope>
    <source>
        <strain evidence="2 3">SM1211</strain>
    </source>
</reference>
<dbReference type="EMBL" id="AWWI01000182">
    <property type="protein sequence ID" value="PIL13659.1"/>
    <property type="molecule type" value="Genomic_DNA"/>
</dbReference>
<evidence type="ECO:0000313" key="3">
    <source>
        <dbReference type="Proteomes" id="UP000231259"/>
    </source>
</evidence>
<protein>
    <recommendedName>
        <fullName evidence="1">DUF6314 domain-containing protein</fullName>
    </recommendedName>
</protein>